<comment type="caution">
    <text evidence="1">The sequence shown here is derived from an EMBL/GenBank/DDBJ whole genome shotgun (WGS) entry which is preliminary data.</text>
</comment>
<gene>
    <name evidence="1" type="ORF">F2Q70_00027160</name>
</gene>
<accession>A0A8S9L8X3</accession>
<sequence length="53" mass="6289">MWNKMSVLLAGSMCDNQIRRTTLSELARYTRCGREKLEKIETEVDLREREGRD</sequence>
<reference evidence="1" key="1">
    <citation type="submission" date="2019-12" db="EMBL/GenBank/DDBJ databases">
        <title>Genome sequencing and annotation of Brassica cretica.</title>
        <authorList>
            <person name="Studholme D.J."/>
            <person name="Sarris P.F."/>
        </authorList>
    </citation>
    <scope>NUCLEOTIDE SEQUENCE</scope>
    <source>
        <strain evidence="1">PFS-102/07</strain>
        <tissue evidence="1">Leaf</tissue>
    </source>
</reference>
<organism evidence="1">
    <name type="scientific">Brassica cretica</name>
    <name type="common">Mustard</name>
    <dbReference type="NCBI Taxonomy" id="69181"/>
    <lineage>
        <taxon>Eukaryota</taxon>
        <taxon>Viridiplantae</taxon>
        <taxon>Streptophyta</taxon>
        <taxon>Embryophyta</taxon>
        <taxon>Tracheophyta</taxon>
        <taxon>Spermatophyta</taxon>
        <taxon>Magnoliopsida</taxon>
        <taxon>eudicotyledons</taxon>
        <taxon>Gunneridae</taxon>
        <taxon>Pentapetalae</taxon>
        <taxon>rosids</taxon>
        <taxon>malvids</taxon>
        <taxon>Brassicales</taxon>
        <taxon>Brassicaceae</taxon>
        <taxon>Brassiceae</taxon>
        <taxon>Brassica</taxon>
    </lineage>
</organism>
<dbReference type="AlphaFoldDB" id="A0A8S9L8X3"/>
<evidence type="ECO:0000313" key="1">
    <source>
        <dbReference type="EMBL" id="KAF2603784.1"/>
    </source>
</evidence>
<dbReference type="EMBL" id="QGKY02000094">
    <property type="protein sequence ID" value="KAF2603784.1"/>
    <property type="molecule type" value="Genomic_DNA"/>
</dbReference>
<proteinExistence type="predicted"/>
<protein>
    <submittedName>
        <fullName evidence="1">Uncharacterized protein</fullName>
    </submittedName>
</protein>
<name>A0A8S9L8X3_BRACR</name>